<feature type="domain" description="Carrier" evidence="1">
    <location>
        <begin position="1"/>
        <end position="80"/>
    </location>
</feature>
<evidence type="ECO:0000259" key="1">
    <source>
        <dbReference type="PROSITE" id="PS50075"/>
    </source>
</evidence>
<evidence type="ECO:0000313" key="3">
    <source>
        <dbReference type="Proteomes" id="UP001250932"/>
    </source>
</evidence>
<dbReference type="SUPFAM" id="SSF47336">
    <property type="entry name" value="ACP-like"/>
    <property type="match status" value="1"/>
</dbReference>
<dbReference type="EMBL" id="JAQOUE010000001">
    <property type="protein sequence ID" value="MDT7041546.1"/>
    <property type="molecule type" value="Genomic_DNA"/>
</dbReference>
<dbReference type="Proteomes" id="UP001250932">
    <property type="component" value="Unassembled WGS sequence"/>
</dbReference>
<dbReference type="InterPro" id="IPR009081">
    <property type="entry name" value="PP-bd_ACP"/>
</dbReference>
<reference evidence="2 3" key="1">
    <citation type="journal article" date="2023" name="ISME J.">
        <title>Cultivation and genomic characterization of novel and ubiquitous marine nitrite-oxidizing bacteria from the Nitrospirales.</title>
        <authorList>
            <person name="Mueller A.J."/>
            <person name="Daebeler A."/>
            <person name="Herbold C.W."/>
            <person name="Kirkegaard R.H."/>
            <person name="Daims H."/>
        </authorList>
    </citation>
    <scope>NUCLEOTIDE SEQUENCE [LARGE SCALE GENOMIC DNA]</scope>
    <source>
        <strain evidence="2 3">EB</strain>
    </source>
</reference>
<keyword evidence="3" id="KW-1185">Reference proteome</keyword>
<dbReference type="Pfam" id="PF00550">
    <property type="entry name" value="PP-binding"/>
    <property type="match status" value="1"/>
</dbReference>
<evidence type="ECO:0000313" key="2">
    <source>
        <dbReference type="EMBL" id="MDT7041546.1"/>
    </source>
</evidence>
<name>A0ABU3K584_9BACT</name>
<proteinExistence type="predicted"/>
<comment type="caution">
    <text evidence="2">The sequence shown here is derived from an EMBL/GenBank/DDBJ whole genome shotgun (WGS) entry which is preliminary data.</text>
</comment>
<protein>
    <submittedName>
        <fullName evidence="2">Phosphopantetheine-binding protein</fullName>
    </submittedName>
</protein>
<dbReference type="PROSITE" id="PS50075">
    <property type="entry name" value="CARRIER"/>
    <property type="match status" value="1"/>
</dbReference>
<accession>A0ABU3K584</accession>
<dbReference type="InterPro" id="IPR036736">
    <property type="entry name" value="ACP-like_sf"/>
</dbReference>
<sequence>MNNEEKLKTFLLDKTTSDGSMGELGYDENLYTLGILDSLAFIQLIRFLEEEFGVAVGDGEVIPKNFETINNIVGFLEKKQDAS</sequence>
<gene>
    <name evidence="2" type="ORF">PPG34_04240</name>
</gene>
<dbReference type="Gene3D" id="1.10.1200.10">
    <property type="entry name" value="ACP-like"/>
    <property type="match status" value="1"/>
</dbReference>
<organism evidence="2 3">
    <name type="scientific">Candidatus Nitronereus thalassa</name>
    <dbReference type="NCBI Taxonomy" id="3020898"/>
    <lineage>
        <taxon>Bacteria</taxon>
        <taxon>Pseudomonadati</taxon>
        <taxon>Nitrospirota</taxon>
        <taxon>Nitrospiria</taxon>
        <taxon>Nitrospirales</taxon>
        <taxon>Nitrospiraceae</taxon>
        <taxon>Candidatus Nitronereus</taxon>
    </lineage>
</organism>
<dbReference type="RefSeq" id="WP_313831896.1">
    <property type="nucleotide sequence ID" value="NZ_JAQOUE010000001.1"/>
</dbReference>